<evidence type="ECO:0000256" key="2">
    <source>
        <dbReference type="ARBA" id="ARBA00022980"/>
    </source>
</evidence>
<keyword evidence="3 4" id="KW-0687">Ribonucleoprotein</keyword>
<dbReference type="OrthoDB" id="1703270at2759"/>
<dbReference type="VEuPathDB" id="PiroplasmaDB:BmR1_04g07370"/>
<name>I7JD95_BABMR</name>
<evidence type="ECO:0000313" key="7">
    <source>
        <dbReference type="Proteomes" id="UP000002899"/>
    </source>
</evidence>
<dbReference type="InterPro" id="IPR001047">
    <property type="entry name" value="Ribosomal_eS8"/>
</dbReference>
<evidence type="ECO:0000256" key="3">
    <source>
        <dbReference type="ARBA" id="ARBA00023274"/>
    </source>
</evidence>
<dbReference type="GO" id="GO:0003735">
    <property type="term" value="F:structural constituent of ribosome"/>
    <property type="evidence" value="ECO:0007669"/>
    <property type="project" value="InterPro"/>
</dbReference>
<evidence type="ECO:0000256" key="1">
    <source>
        <dbReference type="ARBA" id="ARBA00005257"/>
    </source>
</evidence>
<keyword evidence="2 4" id="KW-0689">Ribosomal protein</keyword>
<comment type="similarity">
    <text evidence="1 4">Belongs to the eukaryotic ribosomal protein eS8 family.</text>
</comment>
<reference evidence="6 7" key="1">
    <citation type="journal article" date="2012" name="Nucleic Acids Res.">
        <title>Sequencing of the smallest Apicomplexan genome from the human pathogen Babesia microti.</title>
        <authorList>
            <person name="Cornillot E."/>
            <person name="Hadj-Kaddour K."/>
            <person name="Dassouli A."/>
            <person name="Noel B."/>
            <person name="Ranwez V."/>
            <person name="Vacherie B."/>
            <person name="Augagneur Y."/>
            <person name="Bres V."/>
            <person name="Duclos A."/>
            <person name="Randazzo S."/>
            <person name="Carcy B."/>
            <person name="Debierre-Grockiego F."/>
            <person name="Delbecq S."/>
            <person name="Moubri-Menage K."/>
            <person name="Shams-Eldin H."/>
            <person name="Usmani-Brown S."/>
            <person name="Bringaud F."/>
            <person name="Wincker P."/>
            <person name="Vivares C.P."/>
            <person name="Schwarz R.T."/>
            <person name="Schetters T.P."/>
            <person name="Krause P.J."/>
            <person name="Gorenflot A."/>
            <person name="Berry V."/>
            <person name="Barbe V."/>
            <person name="Ben Mamoun C."/>
        </authorList>
    </citation>
    <scope>NUCLEOTIDE SEQUENCE [LARGE SCALE GENOMIC DNA]</scope>
    <source>
        <strain evidence="6 7">RI</strain>
    </source>
</reference>
<dbReference type="GeneID" id="24426117"/>
<dbReference type="CDD" id="cd11380">
    <property type="entry name" value="Ribosomal_S8e_like"/>
    <property type="match status" value="1"/>
</dbReference>
<evidence type="ECO:0000256" key="4">
    <source>
        <dbReference type="RuleBase" id="RU000669"/>
    </source>
</evidence>
<gene>
    <name evidence="6" type="ORF">BmR1_04g07370</name>
</gene>
<dbReference type="NCBIfam" id="TIGR00307">
    <property type="entry name" value="eS8"/>
    <property type="match status" value="1"/>
</dbReference>
<dbReference type="EMBL" id="LN871599">
    <property type="protein sequence ID" value="CCF75665.1"/>
    <property type="molecule type" value="Genomic_DNA"/>
</dbReference>
<dbReference type="RefSeq" id="XP_012650073.1">
    <property type="nucleotide sequence ID" value="XM_012794619.1"/>
</dbReference>
<dbReference type="Pfam" id="PF01201">
    <property type="entry name" value="Ribosomal_S8e"/>
    <property type="match status" value="1"/>
</dbReference>
<dbReference type="GO" id="GO:0006412">
    <property type="term" value="P:translation"/>
    <property type="evidence" value="ECO:0007669"/>
    <property type="project" value="InterPro"/>
</dbReference>
<sequence length="192" mass="22018">MGISRDSRHKRRSTGGRFPIHQKKRKYELGRPPANTKLGPRLVRKVRCRGGNIKFRALKLDSGNFAWSTQRMSKLTRITNVVYNASSNELVRTNTLVKNTIVTIDAAPYKLWFQNQYGIDISKLKESKDYESLPKEAQISPDMVEQIASGKILACISSRPGQTGRCDGYLLEDAELKFYKRKLDKKKRKKKV</sequence>
<dbReference type="Proteomes" id="UP000002899">
    <property type="component" value="Chromosome IV"/>
</dbReference>
<reference evidence="6 7" key="2">
    <citation type="journal article" date="2013" name="PLoS ONE">
        <title>Whole genome mapping and re-organization of the nuclear and mitochondrial genomes of Babesia microti isolates.</title>
        <authorList>
            <person name="Cornillot E."/>
            <person name="Dassouli A."/>
            <person name="Garg A."/>
            <person name="Pachikara N."/>
            <person name="Randazzo S."/>
            <person name="Depoix D."/>
            <person name="Carcy B."/>
            <person name="Delbecq S."/>
            <person name="Frutos R."/>
            <person name="Silva J.C."/>
            <person name="Sutton R."/>
            <person name="Krause P.J."/>
            <person name="Mamoun C.B."/>
        </authorList>
    </citation>
    <scope>NUCLEOTIDE SEQUENCE [LARGE SCALE GENOMIC DNA]</scope>
    <source>
        <strain evidence="6 7">RI</strain>
    </source>
</reference>
<keyword evidence="7" id="KW-1185">Reference proteome</keyword>
<dbReference type="GO" id="GO:0005840">
    <property type="term" value="C:ribosome"/>
    <property type="evidence" value="ECO:0007669"/>
    <property type="project" value="UniProtKB-KW"/>
</dbReference>
<dbReference type="KEGG" id="bmic:BmR1_04g07370"/>
<dbReference type="InterPro" id="IPR022309">
    <property type="entry name" value="Ribosomal_Se8/biogenesis_NSA2"/>
</dbReference>
<dbReference type="GO" id="GO:1990904">
    <property type="term" value="C:ribonucleoprotein complex"/>
    <property type="evidence" value="ECO:0007669"/>
    <property type="project" value="UniProtKB-KW"/>
</dbReference>
<evidence type="ECO:0000313" key="6">
    <source>
        <dbReference type="EMBL" id="CCF75665.1"/>
    </source>
</evidence>
<dbReference type="PANTHER" id="PTHR10394">
    <property type="entry name" value="40S RIBOSOMAL PROTEIN S8"/>
    <property type="match status" value="1"/>
</dbReference>
<feature type="compositionally biased region" description="Basic residues" evidence="5">
    <location>
        <begin position="7"/>
        <end position="23"/>
    </location>
</feature>
<dbReference type="AlphaFoldDB" id="I7JD95"/>
<feature type="region of interest" description="Disordered" evidence="5">
    <location>
        <begin position="1"/>
        <end position="23"/>
    </location>
</feature>
<reference evidence="6 7" key="3">
    <citation type="journal article" date="2016" name="Sci. Rep.">
        <title>Genome-wide diversity and gene expression profiling of Babesia microti isolates identify polymorphic genes that mediate host-pathogen interactions.</title>
        <authorList>
            <person name="Silva J.C."/>
            <person name="Cornillot E."/>
            <person name="McCracken C."/>
            <person name="Usmani-Brown S."/>
            <person name="Dwivedi A."/>
            <person name="Ifeonu O.O."/>
            <person name="Crabtree J."/>
            <person name="Gotia H.T."/>
            <person name="Virji A.Z."/>
            <person name="Reynes C."/>
            <person name="Colinge J."/>
            <person name="Kumar V."/>
            <person name="Lawres L."/>
            <person name="Pazzi J.E."/>
            <person name="Pablo J.V."/>
            <person name="Hung C."/>
            <person name="Brancato J."/>
            <person name="Kumari P."/>
            <person name="Orvis J."/>
            <person name="Tretina K."/>
            <person name="Chibucos M."/>
            <person name="Ott S."/>
            <person name="Sadzewicz L."/>
            <person name="Sengamalay N."/>
            <person name="Shetty A.C."/>
            <person name="Su Q."/>
            <person name="Tallon L."/>
            <person name="Fraser C.M."/>
            <person name="Frutos R."/>
            <person name="Molina D.M."/>
            <person name="Krause P.J."/>
            <person name="Ben Mamoun C."/>
        </authorList>
    </citation>
    <scope>NUCLEOTIDE SEQUENCE [LARGE SCALE GENOMIC DNA]</scope>
    <source>
        <strain evidence="6 7">RI</strain>
    </source>
</reference>
<accession>I7JD95</accession>
<organism evidence="6 7">
    <name type="scientific">Babesia microti (strain RI)</name>
    <dbReference type="NCBI Taxonomy" id="1133968"/>
    <lineage>
        <taxon>Eukaryota</taxon>
        <taxon>Sar</taxon>
        <taxon>Alveolata</taxon>
        <taxon>Apicomplexa</taxon>
        <taxon>Aconoidasida</taxon>
        <taxon>Piroplasmida</taxon>
        <taxon>Babesiidae</taxon>
        <taxon>Babesia</taxon>
    </lineage>
</organism>
<dbReference type="Gene3D" id="3.10.290.70">
    <property type="match status" value="1"/>
</dbReference>
<evidence type="ECO:0000256" key="5">
    <source>
        <dbReference type="SAM" id="MobiDB-lite"/>
    </source>
</evidence>
<proteinExistence type="inferred from homology"/>
<protein>
    <recommendedName>
        <fullName evidence="4">40S ribosomal protein S8</fullName>
    </recommendedName>
</protein>